<protein>
    <recommendedName>
        <fullName evidence="2">VanZ-like domain-containing protein</fullName>
    </recommendedName>
</protein>
<dbReference type="Proteomes" id="UP000004431">
    <property type="component" value="Unassembled WGS sequence"/>
</dbReference>
<feature type="transmembrane region" description="Helical" evidence="1">
    <location>
        <begin position="187"/>
        <end position="215"/>
    </location>
</feature>
<evidence type="ECO:0000313" key="4">
    <source>
        <dbReference type="Proteomes" id="UP000004431"/>
    </source>
</evidence>
<feature type="transmembrane region" description="Helical" evidence="1">
    <location>
        <begin position="60"/>
        <end position="79"/>
    </location>
</feature>
<dbReference type="Pfam" id="PF04892">
    <property type="entry name" value="VanZ"/>
    <property type="match status" value="1"/>
</dbReference>
<feature type="domain" description="VanZ-like" evidence="2">
    <location>
        <begin position="65"/>
        <end position="210"/>
    </location>
</feature>
<evidence type="ECO:0000313" key="3">
    <source>
        <dbReference type="EMBL" id="EFL43617.1"/>
    </source>
</evidence>
<gene>
    <name evidence="3" type="ORF">HMPREF9248_0663</name>
</gene>
<accession>A0ABN0AYU9</accession>
<organism evidence="3 4">
    <name type="scientific">Fannyhessea vaginae PB189-T1-4</name>
    <dbReference type="NCBI Taxonomy" id="866774"/>
    <lineage>
        <taxon>Bacteria</taxon>
        <taxon>Bacillati</taxon>
        <taxon>Actinomycetota</taxon>
        <taxon>Coriobacteriia</taxon>
        <taxon>Coriobacteriales</taxon>
        <taxon>Atopobiaceae</taxon>
        <taxon>Fannyhessea</taxon>
    </lineage>
</organism>
<evidence type="ECO:0000256" key="1">
    <source>
        <dbReference type="SAM" id="Phobius"/>
    </source>
</evidence>
<name>A0ABN0AYU9_9ACTN</name>
<comment type="caution">
    <text evidence="3">The sequence shown here is derived from an EMBL/GenBank/DDBJ whole genome shotgun (WGS) entry which is preliminary data.</text>
</comment>
<keyword evidence="4" id="KW-1185">Reference proteome</keyword>
<feature type="transmembrane region" description="Helical" evidence="1">
    <location>
        <begin position="99"/>
        <end position="116"/>
    </location>
</feature>
<dbReference type="NCBIfam" id="NF037970">
    <property type="entry name" value="vanZ_1"/>
    <property type="match status" value="1"/>
</dbReference>
<evidence type="ECO:0000259" key="2">
    <source>
        <dbReference type="Pfam" id="PF04892"/>
    </source>
</evidence>
<proteinExistence type="predicted"/>
<keyword evidence="1" id="KW-1133">Transmembrane helix</keyword>
<feature type="transmembrane region" description="Helical" evidence="1">
    <location>
        <begin position="128"/>
        <end position="145"/>
    </location>
</feature>
<sequence length="221" mass="24165">MCTAALQPQLDKPHTGHEPVANLELACEPELELGSELGSEPEPELELGSNPSTYRFLTRACIYLVCASVLWCLVIWGSSSLNATQSSAQSDSVVHTLSGLWQLLSITNMHVMILIVRKSAHVLEYMMLGYLCCMCSCVHLARLQLTHENQTLLHSHAILRCALRSACVCIAIAYVDEVIQLFVPGRWGALTDVAIDSAGILAGTIIAMLCFYIVYVQSRAS</sequence>
<reference evidence="3 4" key="1">
    <citation type="submission" date="2010-08" db="EMBL/GenBank/DDBJ databases">
        <authorList>
            <person name="Durkin A.S."/>
            <person name="Madupu R."/>
            <person name="Torralba M."/>
            <person name="Gillis M."/>
            <person name="Methe B."/>
            <person name="Sutton G."/>
            <person name="Nelson K.E."/>
        </authorList>
    </citation>
    <scope>NUCLEOTIDE SEQUENCE [LARGE SCALE GENOMIC DNA]</scope>
    <source>
        <strain evidence="3 4">PB189-T1-4</strain>
    </source>
</reference>
<dbReference type="InterPro" id="IPR006976">
    <property type="entry name" value="VanZ-like"/>
</dbReference>
<keyword evidence="1" id="KW-0812">Transmembrane</keyword>
<dbReference type="EMBL" id="AEDQ01000033">
    <property type="protein sequence ID" value="EFL43617.1"/>
    <property type="molecule type" value="Genomic_DNA"/>
</dbReference>
<keyword evidence="1" id="KW-0472">Membrane</keyword>